<keyword evidence="5" id="KW-0812">Transmembrane</keyword>
<evidence type="ECO:0000256" key="2">
    <source>
        <dbReference type="ARBA" id="ARBA00022448"/>
    </source>
</evidence>
<gene>
    <name evidence="7" type="ORF">PFI31113_00047</name>
</gene>
<feature type="transmembrane region" description="Helical" evidence="5">
    <location>
        <begin position="22"/>
        <end position="43"/>
    </location>
</feature>
<dbReference type="PANTHER" id="PTHR30085:SF2">
    <property type="entry name" value="GLUTAMATE_ASPARTATE IMPORT SOLUTE-BINDING PROTEIN"/>
    <property type="match status" value="1"/>
</dbReference>
<name>A0A5E4R9P7_9BURK</name>
<dbReference type="RefSeq" id="WP_191623245.1">
    <property type="nucleotide sequence ID" value="NZ_CABPRW010000001.1"/>
</dbReference>
<evidence type="ECO:0000256" key="4">
    <source>
        <dbReference type="SAM" id="MobiDB-lite"/>
    </source>
</evidence>
<protein>
    <submittedName>
        <fullName evidence="7">Putative ABC transporter, glutamate receptor</fullName>
    </submittedName>
</protein>
<dbReference type="GO" id="GO:0006865">
    <property type="term" value="P:amino acid transport"/>
    <property type="evidence" value="ECO:0007669"/>
    <property type="project" value="TreeGrafter"/>
</dbReference>
<evidence type="ECO:0000256" key="1">
    <source>
        <dbReference type="ARBA" id="ARBA00010333"/>
    </source>
</evidence>
<evidence type="ECO:0000256" key="5">
    <source>
        <dbReference type="SAM" id="Phobius"/>
    </source>
</evidence>
<keyword evidence="3" id="KW-0732">Signal</keyword>
<dbReference type="EMBL" id="CABPRW010000001">
    <property type="protein sequence ID" value="VVD59907.1"/>
    <property type="molecule type" value="Genomic_DNA"/>
</dbReference>
<keyword evidence="7" id="KW-0675">Receptor</keyword>
<dbReference type="SMART" id="SM00062">
    <property type="entry name" value="PBPb"/>
    <property type="match status" value="1"/>
</dbReference>
<dbReference type="Gene3D" id="3.40.190.10">
    <property type="entry name" value="Periplasmic binding protein-like II"/>
    <property type="match status" value="2"/>
</dbReference>
<evidence type="ECO:0000259" key="6">
    <source>
        <dbReference type="SMART" id="SM00062"/>
    </source>
</evidence>
<dbReference type="GO" id="GO:0005576">
    <property type="term" value="C:extracellular region"/>
    <property type="evidence" value="ECO:0007669"/>
    <property type="project" value="TreeGrafter"/>
</dbReference>
<sequence>MSLPLCPLSSSAAGVAGRLRKFLSLVLMPVVGLSVVVSAMAHAGGPPMPGMPRLSTVALPLPSSAGDSPAAGDNAVGQALTSEDAPTMARIRERGRIVLGYRQTAVPFSYADVKDRPMGLAWALCQRIVPKLQRELDMPDLRITPVRVIEQMRGPLVKADAIDIDCAPSTVTAARERQVAFSLPYYAANVRLMVRQGAGIASIDDMRGLRLAVVQGTTAERLVRAQHVRTGFQLLMARDYADAFRMLREHRAQALALDDVLLEGLRATSKSPDVFEIVGPPLSDQPEHYALVLPKDDPAFKARVDGALAEMFRNGEVAKLQREWFQTTVPPFGHRLNVEPSAEVLAVWDAGARYGIASDGDPITPHPAHEASATPQPPGS</sequence>
<evidence type="ECO:0000256" key="3">
    <source>
        <dbReference type="ARBA" id="ARBA00022729"/>
    </source>
</evidence>
<evidence type="ECO:0000313" key="8">
    <source>
        <dbReference type="Proteomes" id="UP000382577"/>
    </source>
</evidence>
<keyword evidence="5" id="KW-0472">Membrane</keyword>
<organism evidence="7 8">
    <name type="scientific">Pandoraea fibrosis</name>
    <dbReference type="NCBI Taxonomy" id="1891094"/>
    <lineage>
        <taxon>Bacteria</taxon>
        <taxon>Pseudomonadati</taxon>
        <taxon>Pseudomonadota</taxon>
        <taxon>Betaproteobacteria</taxon>
        <taxon>Burkholderiales</taxon>
        <taxon>Burkholderiaceae</taxon>
        <taxon>Pandoraea</taxon>
    </lineage>
</organism>
<dbReference type="AlphaFoldDB" id="A0A5E4R9P7"/>
<feature type="region of interest" description="Disordered" evidence="4">
    <location>
        <begin position="358"/>
        <end position="380"/>
    </location>
</feature>
<dbReference type="Pfam" id="PF00497">
    <property type="entry name" value="SBP_bac_3"/>
    <property type="match status" value="1"/>
</dbReference>
<keyword evidence="2" id="KW-0813">Transport</keyword>
<dbReference type="CDD" id="cd13688">
    <property type="entry name" value="PBP2_GltI_DEBP"/>
    <property type="match status" value="1"/>
</dbReference>
<accession>A0A5E4R9P7</accession>
<keyword evidence="5" id="KW-1133">Transmembrane helix</keyword>
<dbReference type="Proteomes" id="UP000382577">
    <property type="component" value="Unassembled WGS sequence"/>
</dbReference>
<reference evidence="7 8" key="1">
    <citation type="submission" date="2019-08" db="EMBL/GenBank/DDBJ databases">
        <authorList>
            <person name="Peeters C."/>
        </authorList>
    </citation>
    <scope>NUCLEOTIDE SEQUENCE [LARGE SCALE GENOMIC DNA]</scope>
    <source>
        <strain evidence="7 8">LMG 31113</strain>
    </source>
</reference>
<evidence type="ECO:0000313" key="7">
    <source>
        <dbReference type="EMBL" id="VVD59907.1"/>
    </source>
</evidence>
<dbReference type="SUPFAM" id="SSF53850">
    <property type="entry name" value="Periplasmic binding protein-like II"/>
    <property type="match status" value="1"/>
</dbReference>
<dbReference type="InterPro" id="IPR051455">
    <property type="entry name" value="Bact_solute-bind_prot3"/>
</dbReference>
<dbReference type="InterPro" id="IPR001638">
    <property type="entry name" value="Solute-binding_3/MltF_N"/>
</dbReference>
<comment type="similarity">
    <text evidence="1">Belongs to the bacterial solute-binding protein 3 family.</text>
</comment>
<dbReference type="PANTHER" id="PTHR30085">
    <property type="entry name" value="AMINO ACID ABC TRANSPORTER PERMEASE"/>
    <property type="match status" value="1"/>
</dbReference>
<proteinExistence type="inferred from homology"/>
<dbReference type="GO" id="GO:0030288">
    <property type="term" value="C:outer membrane-bounded periplasmic space"/>
    <property type="evidence" value="ECO:0007669"/>
    <property type="project" value="TreeGrafter"/>
</dbReference>
<feature type="domain" description="Solute-binding protein family 3/N-terminal" evidence="6">
    <location>
        <begin position="96"/>
        <end position="328"/>
    </location>
</feature>